<dbReference type="RefSeq" id="WP_150375623.1">
    <property type="nucleotide sequence ID" value="NZ_CP044067.1"/>
</dbReference>
<dbReference type="OrthoDB" id="8965558at2"/>
<sequence>MLFALLAGAISADAGARACFFAMTAGASPKLCLGSDDEIDFHTYARAFQGTFYPFEHITLGPGDALYLSDRPRLTGRLWRVGQSMDKAALIAEGIAPQSIVSAALAPVACFHADDRFQGEQSCVAPGEMEPSFARLDGKTSSIRLPPGLGARVYAEAGARGRSATLRRSIDQAGLRKLGIDDAIRSAQVARVSIRCRTDCPIPDADAYDLPAQFGRTWSDISHGHPQLAMTFRIDPEARAVVEFGNGLYLQLMHTGAIITTFWPYRQLAALSSDHRARYLTVAMEFRPGQGFDVQLIRSGADRGYLDATLIHSLPWPTERDEVVSIRNAHPARALIRADLTVNAVDPLNRVIRDATCQRVPVLAVGNAFLRGCEPARPTAAGTDSPAQIPAPPAARAPEATLVRTFADAGNPLAMGAAARVCRVSLYQIFNARPMRGIPNWSACVSRTTLIVSLYQTLFPDGWNLERFSNIVRDALDHGRMPASVAGTPPAAQFVHAVREQTGDVDRRYGDAIAAFHQANVLHAYSLARNMDMLAALEQPGTSAPPGCAALAGSADAIARAQRGMMGDYWLDLTGYTPRTVHPRIWHQGAFQDTPEPFTFMHAGAEDTELLVSIRALMQNWSDAYLREFSASAEGATGVPVTDAAGAGVAPLGEPATQACSAATPQANLVLAMSGASIANGIEEATREADASSHFVVASFRGSPVAVLFGTIPTSGERVAESRFLVSAPRSVLDRHTEGAVHGAGSAVSHAFVQHAASLGMTAVRAYAVTAPSVAIKHRMGYRLVE</sequence>
<protein>
    <submittedName>
        <fullName evidence="1">Uncharacterized protein</fullName>
    </submittedName>
</protein>
<dbReference type="Proteomes" id="UP000322822">
    <property type="component" value="Chromosome 2"/>
</dbReference>
<name>A0A5P2HBQ3_9BURK</name>
<dbReference type="AlphaFoldDB" id="A0A5P2HBQ3"/>
<accession>A0A5P2HBQ3</accession>
<dbReference type="EMBL" id="CP044067">
    <property type="protein sequence ID" value="QET05446.1"/>
    <property type="molecule type" value="Genomic_DNA"/>
</dbReference>
<reference evidence="1 2" key="1">
    <citation type="submission" date="2019-09" db="EMBL/GenBank/DDBJ databases">
        <title>FDA dAtabase for Regulatory Grade micrObial Sequences (FDA-ARGOS): Supporting development and validation of Infectious Disease Dx tests.</title>
        <authorList>
            <person name="Sciortino C."/>
            <person name="Tallon L."/>
            <person name="Sadzewicz L."/>
            <person name="Vavikolanu K."/>
            <person name="Mehta A."/>
            <person name="Aluvathingal J."/>
            <person name="Nadendla S."/>
            <person name="Nandy P."/>
            <person name="Geyer C."/>
            <person name="Yan Y."/>
            <person name="Sichtig H."/>
        </authorList>
    </citation>
    <scope>NUCLEOTIDE SEQUENCE [LARGE SCALE GENOMIC DNA]</scope>
    <source>
        <strain evidence="1 2">FDAARGOS_664</strain>
    </source>
</reference>
<proteinExistence type="predicted"/>
<evidence type="ECO:0000313" key="1">
    <source>
        <dbReference type="EMBL" id="QET05446.1"/>
    </source>
</evidence>
<organism evidence="1 2">
    <name type="scientific">Cupriavidus pauculus</name>
    <dbReference type="NCBI Taxonomy" id="82633"/>
    <lineage>
        <taxon>Bacteria</taxon>
        <taxon>Pseudomonadati</taxon>
        <taxon>Pseudomonadota</taxon>
        <taxon>Betaproteobacteria</taxon>
        <taxon>Burkholderiales</taxon>
        <taxon>Burkholderiaceae</taxon>
        <taxon>Cupriavidus</taxon>
    </lineage>
</organism>
<gene>
    <name evidence="1" type="ORF">FOB72_25925</name>
</gene>
<evidence type="ECO:0000313" key="2">
    <source>
        <dbReference type="Proteomes" id="UP000322822"/>
    </source>
</evidence>
<dbReference type="Gene3D" id="2.60.20.10">
    <property type="entry name" value="Crystallins"/>
    <property type="match status" value="1"/>
</dbReference>